<dbReference type="InterPro" id="IPR045939">
    <property type="entry name" value="YhcR_N"/>
</dbReference>
<reference evidence="3" key="1">
    <citation type="journal article" date="2013" name="Environ. Microbiol.">
        <title>Seasonally variable intestinal metagenomes of the red palm weevil (Rhynchophorus ferrugineus).</title>
        <authorList>
            <person name="Jia S."/>
            <person name="Zhang X."/>
            <person name="Zhang G."/>
            <person name="Yin A."/>
            <person name="Zhang S."/>
            <person name="Li F."/>
            <person name="Wang L."/>
            <person name="Zhao D."/>
            <person name="Yun Q."/>
            <person name="Tala"/>
            <person name="Wang J."/>
            <person name="Sun G."/>
            <person name="Baabdullah M."/>
            <person name="Yu X."/>
            <person name="Hu S."/>
            <person name="Al-Mssallem I.S."/>
            <person name="Yu J."/>
        </authorList>
    </citation>
    <scope>NUCLEOTIDE SEQUENCE</scope>
</reference>
<feature type="region of interest" description="Disordered" evidence="1">
    <location>
        <begin position="19"/>
        <end position="43"/>
    </location>
</feature>
<protein>
    <submittedName>
        <fullName evidence="3">CAZy families CBM5 protein</fullName>
    </submittedName>
</protein>
<dbReference type="AlphaFoldDB" id="A0A060CRV4"/>
<dbReference type="EMBL" id="KF128624">
    <property type="protein sequence ID" value="AIA95990.1"/>
    <property type="molecule type" value="Genomic_DNA"/>
</dbReference>
<accession>A0A060CRV4</accession>
<evidence type="ECO:0000259" key="2">
    <source>
        <dbReference type="Pfam" id="PF19886"/>
    </source>
</evidence>
<evidence type="ECO:0000256" key="1">
    <source>
        <dbReference type="SAM" id="MobiDB-lite"/>
    </source>
</evidence>
<evidence type="ECO:0000313" key="3">
    <source>
        <dbReference type="EMBL" id="AIA95990.1"/>
    </source>
</evidence>
<dbReference type="Pfam" id="PF19886">
    <property type="entry name" value="DUF6359"/>
    <property type="match status" value="1"/>
</dbReference>
<feature type="domain" description="Endonuclease YhcR N-terminal" evidence="2">
    <location>
        <begin position="49"/>
        <end position="143"/>
    </location>
</feature>
<proteinExistence type="predicted"/>
<organism evidence="3">
    <name type="scientific">uncultured Bacillus sp</name>
    <dbReference type="NCBI Taxonomy" id="83428"/>
    <lineage>
        <taxon>Bacteria</taxon>
        <taxon>Bacillati</taxon>
        <taxon>Bacillota</taxon>
        <taxon>Bacilli</taxon>
        <taxon>Bacillales</taxon>
        <taxon>Bacillaceae</taxon>
        <taxon>Bacillus</taxon>
        <taxon>environmental samples</taxon>
    </lineage>
</organism>
<feature type="non-terminal residue" evidence="3">
    <location>
        <position position="1"/>
    </location>
</feature>
<sequence>STSSSASTWEVKNFIVKHGSGEDIDDGGNTEVEGGEGKGTKEEPFNIIAAQANSGKSAWVKAYIVGAVNGMTLSDGATFTPPFTDISTNLLVAASADETDYNNCMPIQLPSGDIRSKLNLNDNAGNLGKEVILYGSIEKYFGVMD</sequence>
<name>A0A060CRV4_9BACI</name>